<dbReference type="AlphaFoldDB" id="A0AB34FW07"/>
<dbReference type="SUPFAM" id="SSF81383">
    <property type="entry name" value="F-box domain"/>
    <property type="match status" value="1"/>
</dbReference>
<reference evidence="1" key="1">
    <citation type="submission" date="2023-01" db="EMBL/GenBank/DDBJ databases">
        <title>The growth and conidiation of Purpureocillium lavendulum are regulated by nitrogen source and histone H3K14 acetylation.</title>
        <authorList>
            <person name="Tang P."/>
            <person name="Han J."/>
            <person name="Zhang C."/>
            <person name="Tang P."/>
            <person name="Qi F."/>
            <person name="Zhang K."/>
            <person name="Liang L."/>
        </authorList>
    </citation>
    <scope>NUCLEOTIDE SEQUENCE</scope>
    <source>
        <strain evidence="1">YMF1.00683</strain>
    </source>
</reference>
<organism evidence="1 2">
    <name type="scientific">Purpureocillium lavendulum</name>
    <dbReference type="NCBI Taxonomy" id="1247861"/>
    <lineage>
        <taxon>Eukaryota</taxon>
        <taxon>Fungi</taxon>
        <taxon>Dikarya</taxon>
        <taxon>Ascomycota</taxon>
        <taxon>Pezizomycotina</taxon>
        <taxon>Sordariomycetes</taxon>
        <taxon>Hypocreomycetidae</taxon>
        <taxon>Hypocreales</taxon>
        <taxon>Ophiocordycipitaceae</taxon>
        <taxon>Purpureocillium</taxon>
    </lineage>
</organism>
<dbReference type="EMBL" id="JAQHRD010000003">
    <property type="protein sequence ID" value="KAJ6443623.1"/>
    <property type="molecule type" value="Genomic_DNA"/>
</dbReference>
<name>A0AB34FW07_9HYPO</name>
<gene>
    <name evidence="1" type="ORF">O9K51_04802</name>
</gene>
<keyword evidence="2" id="KW-1185">Reference proteome</keyword>
<dbReference type="Proteomes" id="UP001163105">
    <property type="component" value="Unassembled WGS sequence"/>
</dbReference>
<proteinExistence type="predicted"/>
<evidence type="ECO:0000313" key="2">
    <source>
        <dbReference type="Proteomes" id="UP001163105"/>
    </source>
</evidence>
<protein>
    <submittedName>
        <fullName evidence="1">G protein alpha subunit</fullName>
    </submittedName>
</protein>
<evidence type="ECO:0000313" key="1">
    <source>
        <dbReference type="EMBL" id="KAJ6443623.1"/>
    </source>
</evidence>
<comment type="caution">
    <text evidence="1">The sequence shown here is derived from an EMBL/GenBank/DDBJ whole genome shotgun (WGS) entry which is preliminary data.</text>
</comment>
<dbReference type="InterPro" id="IPR036047">
    <property type="entry name" value="F-box-like_dom_sf"/>
</dbReference>
<accession>A0AB34FW07</accession>
<sequence>MGDWDISCAICGTIFSPDRVEIESEQGPSPEGKLRCATFMLSRRGKDDNSTDAAAEPEYYHKYRYDRTKVAAADLEWLTDNDALGLWPHPETPGASNYPSMMGGQEVIFPFHKACYALLARAVKTRTDAEVDEELVYASFVRLSDESVTWFLDIEYGEPAPRDDRSWISHRGDELLVMNPHTTANISARLVRHSGPLDALPHSRVLQDPFGRLPGEIRQSIFEMLQARDIAALRTASYAMHATTIPSSVWKRDLAASMPWLWEMDSVLDNGGQHELNFCRTMLGLDKWTTYGRRESDDFCLTLANRRRVWAVCETIVGEYQKLLGACKVPSQRRWTMQENCCYELEM</sequence>